<sequence>MDKIIKQLLFNCAGFEWDENNKYKNSVKHQVHYIECEEAFFNEPLIVYFDKKHSEKETRFYLLGHTNMSRSLFIVFTVRNNKIRVISARDMNKKEKEIYKNYEKNS</sequence>
<evidence type="ECO:0000313" key="2">
    <source>
        <dbReference type="Proteomes" id="UP000320813"/>
    </source>
</evidence>
<protein>
    <submittedName>
        <fullName evidence="1">BrnT family toxin</fullName>
    </submittedName>
</protein>
<evidence type="ECO:0000313" key="1">
    <source>
        <dbReference type="EMBL" id="RZD14081.1"/>
    </source>
</evidence>
<reference evidence="1 2" key="1">
    <citation type="submission" date="2019-01" db="EMBL/GenBank/DDBJ databases">
        <title>Insights into ecological role of a new deltaproteobacterial order Candidatus Sinidesulfobacterales (Sva0485) by metagenomics and metatranscriptomics.</title>
        <authorList>
            <person name="Tan S."/>
            <person name="Liu J."/>
            <person name="Fang Y."/>
            <person name="Hedlund B.P."/>
            <person name="Lian Z.H."/>
            <person name="Huang L.Y."/>
            <person name="Li J.T."/>
            <person name="Huang L.N."/>
            <person name="Li W.J."/>
            <person name="Jiang H.C."/>
            <person name="Dong H.L."/>
            <person name="Shu W.S."/>
        </authorList>
    </citation>
    <scope>NUCLEOTIDE SEQUENCE [LARGE SCALE GENOMIC DNA]</scope>
    <source>
        <strain evidence="1">AP3</strain>
    </source>
</reference>
<dbReference type="InterPro" id="IPR007460">
    <property type="entry name" value="BrnT_toxin"/>
</dbReference>
<dbReference type="EMBL" id="SGBD01000004">
    <property type="protein sequence ID" value="RZD14081.1"/>
    <property type="molecule type" value="Genomic_DNA"/>
</dbReference>
<gene>
    <name evidence="1" type="ORF">EVJ47_07550</name>
</gene>
<comment type="caution">
    <text evidence="1">The sequence shown here is derived from an EMBL/GenBank/DDBJ whole genome shotgun (WGS) entry which is preliminary data.</text>
</comment>
<dbReference type="AlphaFoldDB" id="A0A519B9W4"/>
<dbReference type="Gene3D" id="3.10.450.530">
    <property type="entry name" value="Ribonuclease toxin, BrnT, of type II toxin-antitoxin system"/>
    <property type="match status" value="1"/>
</dbReference>
<name>A0A519B9W4_9DELT</name>
<dbReference type="Pfam" id="PF04365">
    <property type="entry name" value="BrnT_toxin"/>
    <property type="match status" value="1"/>
</dbReference>
<organism evidence="1 2">
    <name type="scientific">Candidatus Acidulodesulfobacterium ferriphilum</name>
    <dbReference type="NCBI Taxonomy" id="2597223"/>
    <lineage>
        <taxon>Bacteria</taxon>
        <taxon>Deltaproteobacteria</taxon>
        <taxon>Candidatus Acidulodesulfobacterales</taxon>
        <taxon>Candidatus Acidulodesulfobacterium</taxon>
    </lineage>
</organism>
<proteinExistence type="predicted"/>
<dbReference type="InterPro" id="IPR038573">
    <property type="entry name" value="BrnT_sf"/>
</dbReference>
<accession>A0A519B9W4</accession>
<dbReference type="Proteomes" id="UP000320813">
    <property type="component" value="Unassembled WGS sequence"/>
</dbReference>